<keyword evidence="2" id="KW-0449">Lipoprotein</keyword>
<dbReference type="NCBIfam" id="TIGR01845">
    <property type="entry name" value="outer_NodT"/>
    <property type="match status" value="1"/>
</dbReference>
<dbReference type="RefSeq" id="WP_277849613.1">
    <property type="nucleotide sequence ID" value="NZ_CP120956.1"/>
</dbReference>
<dbReference type="InterPro" id="IPR010131">
    <property type="entry name" value="MdtP/NodT-like"/>
</dbReference>
<feature type="signal peptide" evidence="2">
    <location>
        <begin position="1"/>
        <end position="16"/>
    </location>
</feature>
<evidence type="ECO:0000313" key="6">
    <source>
        <dbReference type="Proteomes" id="UP001219066"/>
    </source>
</evidence>
<keyword evidence="2" id="KW-0472">Membrane</keyword>
<dbReference type="Gene3D" id="2.20.200.10">
    <property type="entry name" value="Outer membrane efflux proteins (OEP)"/>
    <property type="match status" value="1"/>
</dbReference>
<dbReference type="PANTHER" id="PTHR30203">
    <property type="entry name" value="OUTER MEMBRANE CATION EFFLUX PROTEIN"/>
    <property type="match status" value="1"/>
</dbReference>
<dbReference type="GO" id="GO:0005886">
    <property type="term" value="C:plasma membrane"/>
    <property type="evidence" value="ECO:0007669"/>
    <property type="project" value="UniProtKB-SubCell"/>
</dbReference>
<dbReference type="InterPro" id="IPR003423">
    <property type="entry name" value="OMP_efflux"/>
</dbReference>
<comment type="subcellular location">
    <subcellularLocation>
        <location evidence="2">Cell membrane</location>
        <topology evidence="2">Lipid-anchor</topology>
    </subcellularLocation>
</comment>
<dbReference type="SUPFAM" id="SSF56954">
    <property type="entry name" value="Outer membrane efflux proteins (OEP)"/>
    <property type="match status" value="1"/>
</dbReference>
<dbReference type="Proteomes" id="UP001219066">
    <property type="component" value="Chromosome"/>
</dbReference>
<sequence length="457" mass="49004">MHMLKTGVLACAVALAGCGAITRTTYEAPQVALPAQFEHAQPSAATPAPEAWWRAFGDPRLDAWIDMALARNPDLATAGIRVRRAALQAQLAGRALLPQPGGTLSTGASRPLSGSPRSTLETSSATLSVGWELDLFDRLGAQRDAAVFEAQASEQDRQAVALSLAATTASLYWQLALANERLEFARQSLEYTRRTGELVEAQYRSGAVSSLERREARQALAEQQALLSQYTQSRAELRQALNELLLGAEAPGGEPQALPTGALPAIAAGLPAELLGRRPDLRAAELRLRASLASSDAATARYYPTLSLTGSLGGSSNSLLDLLANPVAALGASMTLPFLNVGEMRLNTAIARNQHEEAVVNFRKSLYAALAETEKALSARTELASQEQAQQRVMQESAEITRLYEARYRAGQVPLRTWLDAQERSRNAQLALSALHLAQLQNQVTINKVLGGGWQAP</sequence>
<reference evidence="5" key="1">
    <citation type="submission" date="2023-03" db="EMBL/GenBank/DDBJ databases">
        <title>Synergistic degradation of erythromycin by symbiotic bacteria Ery-6A and Ery-6B and application in simulated water remediation.</title>
        <authorList>
            <person name="Xu S."/>
        </authorList>
    </citation>
    <scope>NUCLEOTIDE SEQUENCE</scope>
    <source>
        <strain evidence="5">Ery-6A</strain>
    </source>
</reference>
<dbReference type="EMBL" id="CP120956">
    <property type="protein sequence ID" value="WFF82892.1"/>
    <property type="molecule type" value="Genomic_DNA"/>
</dbReference>
<evidence type="ECO:0000256" key="4">
    <source>
        <dbReference type="SAM" id="MobiDB-lite"/>
    </source>
</evidence>
<keyword evidence="3" id="KW-0175">Coiled coil</keyword>
<keyword evidence="2" id="KW-1134">Transmembrane beta strand</keyword>
<keyword evidence="2" id="KW-0732">Signal</keyword>
<comment type="similarity">
    <text evidence="1 2">Belongs to the outer membrane factor (OMF) (TC 1.B.17) family.</text>
</comment>
<dbReference type="PANTHER" id="PTHR30203:SF32">
    <property type="entry name" value="CATION EFFLUX SYSTEM PROTEIN CUSC"/>
    <property type="match status" value="1"/>
</dbReference>
<evidence type="ECO:0000256" key="3">
    <source>
        <dbReference type="SAM" id="Coils"/>
    </source>
</evidence>
<name>A0AAX3SSD3_9BURK</name>
<organism evidence="5 6">
    <name type="scientific">Delftia tsuruhatensis</name>
    <dbReference type="NCBI Taxonomy" id="180282"/>
    <lineage>
        <taxon>Bacteria</taxon>
        <taxon>Pseudomonadati</taxon>
        <taxon>Pseudomonadota</taxon>
        <taxon>Betaproteobacteria</taxon>
        <taxon>Burkholderiales</taxon>
        <taxon>Comamonadaceae</taxon>
        <taxon>Delftia</taxon>
    </lineage>
</organism>
<dbReference type="PROSITE" id="PS51257">
    <property type="entry name" value="PROKAR_LIPOPROTEIN"/>
    <property type="match status" value="1"/>
</dbReference>
<dbReference type="Gene3D" id="1.20.1600.10">
    <property type="entry name" value="Outer membrane efflux proteins (OEP)"/>
    <property type="match status" value="1"/>
</dbReference>
<dbReference type="Pfam" id="PF02321">
    <property type="entry name" value="OEP"/>
    <property type="match status" value="2"/>
</dbReference>
<keyword evidence="2" id="KW-0812">Transmembrane</keyword>
<feature type="coiled-coil region" evidence="3">
    <location>
        <begin position="213"/>
        <end position="240"/>
    </location>
</feature>
<feature type="chain" id="PRO_5043088597" evidence="2">
    <location>
        <begin position="17"/>
        <end position="457"/>
    </location>
</feature>
<feature type="region of interest" description="Disordered" evidence="4">
    <location>
        <begin position="98"/>
        <end position="120"/>
    </location>
</feature>
<gene>
    <name evidence="5" type="ORF">PYR84_09395</name>
</gene>
<evidence type="ECO:0000256" key="1">
    <source>
        <dbReference type="ARBA" id="ARBA00007613"/>
    </source>
</evidence>
<evidence type="ECO:0000313" key="5">
    <source>
        <dbReference type="EMBL" id="WFF82892.1"/>
    </source>
</evidence>
<accession>A0AAX3SSD3</accession>
<evidence type="ECO:0000256" key="2">
    <source>
        <dbReference type="RuleBase" id="RU362097"/>
    </source>
</evidence>
<dbReference type="GO" id="GO:0015562">
    <property type="term" value="F:efflux transmembrane transporter activity"/>
    <property type="evidence" value="ECO:0007669"/>
    <property type="project" value="InterPro"/>
</dbReference>
<protein>
    <submittedName>
        <fullName evidence="5">Efflux transporter outer membrane subunit</fullName>
    </submittedName>
</protein>
<proteinExistence type="inferred from homology"/>
<keyword evidence="2" id="KW-0564">Palmitate</keyword>
<dbReference type="AlphaFoldDB" id="A0AAX3SSD3"/>